<accession>A0A1H7IQ34</accession>
<keyword evidence="2" id="KW-1185">Reference proteome</keyword>
<dbReference type="AlphaFoldDB" id="A0A1H7IQ34"/>
<dbReference type="RefSeq" id="WP_055501739.1">
    <property type="nucleotide sequence ID" value="NZ_BBZG01000001.1"/>
</dbReference>
<evidence type="ECO:0000313" key="1">
    <source>
        <dbReference type="EMBL" id="SEK64518.1"/>
    </source>
</evidence>
<proteinExistence type="predicted"/>
<sequence length="119" mass="13357">MSTLAERLRAGVRHGSRAEIAAVELLIADTESGWFYHDEGDFVYYCVSDDRDNDTASIDWDEARRFFENADPDYEIANKIAILDFAIALIEDRFRLGFLSDQQRRLFATAAANATGNGG</sequence>
<gene>
    <name evidence="1" type="ORF">SAMN05660976_00893</name>
</gene>
<reference evidence="1 2" key="1">
    <citation type="submission" date="2016-10" db="EMBL/GenBank/DDBJ databases">
        <authorList>
            <person name="de Groot N.N."/>
        </authorList>
    </citation>
    <scope>NUCLEOTIDE SEQUENCE [LARGE SCALE GENOMIC DNA]</scope>
    <source>
        <strain evidence="1 2">DSM 43357</strain>
    </source>
</reference>
<dbReference type="EMBL" id="FOBF01000002">
    <property type="protein sequence ID" value="SEK64518.1"/>
    <property type="molecule type" value="Genomic_DNA"/>
</dbReference>
<dbReference type="Proteomes" id="UP000198953">
    <property type="component" value="Unassembled WGS sequence"/>
</dbReference>
<dbReference type="STRING" id="46177.SAMN05660976_00893"/>
<organism evidence="1 2">
    <name type="scientific">Nonomuraea pusilla</name>
    <dbReference type="NCBI Taxonomy" id="46177"/>
    <lineage>
        <taxon>Bacteria</taxon>
        <taxon>Bacillati</taxon>
        <taxon>Actinomycetota</taxon>
        <taxon>Actinomycetes</taxon>
        <taxon>Streptosporangiales</taxon>
        <taxon>Streptosporangiaceae</taxon>
        <taxon>Nonomuraea</taxon>
    </lineage>
</organism>
<protein>
    <submittedName>
        <fullName evidence="1">Uncharacterized protein</fullName>
    </submittedName>
</protein>
<name>A0A1H7IQ34_9ACTN</name>
<evidence type="ECO:0000313" key="2">
    <source>
        <dbReference type="Proteomes" id="UP000198953"/>
    </source>
</evidence>